<name>A0A0C2D6B9_9BACT</name>
<protein>
    <submittedName>
        <fullName evidence="4">RsbR, positive regulator of sigma-B</fullName>
    </submittedName>
</protein>
<dbReference type="EMBL" id="JMCC02000050">
    <property type="protein sequence ID" value="KIG15592.1"/>
    <property type="molecule type" value="Genomic_DNA"/>
</dbReference>
<evidence type="ECO:0000313" key="4">
    <source>
        <dbReference type="EMBL" id="KIG15592.1"/>
    </source>
</evidence>
<dbReference type="AlphaFoldDB" id="A0A0C2D6B9"/>
<feature type="domain" description="STAS" evidence="3">
    <location>
        <begin position="98"/>
        <end position="209"/>
    </location>
</feature>
<dbReference type="InterPro" id="IPR036513">
    <property type="entry name" value="STAS_dom_sf"/>
</dbReference>
<organism evidence="4 5">
    <name type="scientific">Enhygromyxa salina</name>
    <dbReference type="NCBI Taxonomy" id="215803"/>
    <lineage>
        <taxon>Bacteria</taxon>
        <taxon>Pseudomonadati</taxon>
        <taxon>Myxococcota</taxon>
        <taxon>Polyangia</taxon>
        <taxon>Nannocystales</taxon>
        <taxon>Nannocystaceae</taxon>
        <taxon>Enhygromyxa</taxon>
    </lineage>
</organism>
<feature type="coiled-coil region" evidence="2">
    <location>
        <begin position="70"/>
        <end position="97"/>
    </location>
</feature>
<gene>
    <name evidence="4" type="ORF">DB30_05466</name>
</gene>
<dbReference type="CDD" id="cd07041">
    <property type="entry name" value="STAS_RsbR_RsbS_like"/>
    <property type="match status" value="1"/>
</dbReference>
<dbReference type="PROSITE" id="PS50801">
    <property type="entry name" value="STAS"/>
    <property type="match status" value="1"/>
</dbReference>
<dbReference type="InterPro" id="IPR051932">
    <property type="entry name" value="Bact_StressResp_Reg"/>
</dbReference>
<dbReference type="Pfam" id="PF01740">
    <property type="entry name" value="STAS"/>
    <property type="match status" value="1"/>
</dbReference>
<sequence length="220" mass="24324">MSDDPRLEVSASRIQQLVDVLSLLSLGQYDPALTQIQVGAEEDQMALLEQSLSIFVRELSEAHAENDAHISQLEHQRLELERKLELINRQRAAISELSTPILELWDEVVTLPIIGLVDTGRSLEITERLLQRISDTGCRYVIIDVTGLDVIDTMTTDHFVKMIRSAQLLGAHCVVTGMSSNISQTMVGIGAELGGVTTLRTLKEGLKHCLRLLWANTANG</sequence>
<dbReference type="PANTHER" id="PTHR33745">
    <property type="entry name" value="RSBT ANTAGONIST PROTEIN RSBS-RELATED"/>
    <property type="match status" value="1"/>
</dbReference>
<evidence type="ECO:0000313" key="5">
    <source>
        <dbReference type="Proteomes" id="UP000031599"/>
    </source>
</evidence>
<dbReference type="PANTHER" id="PTHR33745:SF3">
    <property type="entry name" value="RSBT CO-ANTAGONIST PROTEIN RSBRC"/>
    <property type="match status" value="1"/>
</dbReference>
<reference evidence="4 5" key="1">
    <citation type="submission" date="2014-12" db="EMBL/GenBank/DDBJ databases">
        <title>Genome assembly of Enhygromyxa salina DSM 15201.</title>
        <authorList>
            <person name="Sharma G."/>
            <person name="Subramanian S."/>
        </authorList>
    </citation>
    <scope>NUCLEOTIDE SEQUENCE [LARGE SCALE GENOMIC DNA]</scope>
    <source>
        <strain evidence="4 5">DSM 15201</strain>
    </source>
</reference>
<dbReference type="InterPro" id="IPR002645">
    <property type="entry name" value="STAS_dom"/>
</dbReference>
<dbReference type="RefSeq" id="WP_052551387.1">
    <property type="nucleotide sequence ID" value="NZ_JMCC02000050.1"/>
</dbReference>
<dbReference type="Proteomes" id="UP000031599">
    <property type="component" value="Unassembled WGS sequence"/>
</dbReference>
<evidence type="ECO:0000256" key="1">
    <source>
        <dbReference type="ARBA" id="ARBA00022553"/>
    </source>
</evidence>
<evidence type="ECO:0000256" key="2">
    <source>
        <dbReference type="SAM" id="Coils"/>
    </source>
</evidence>
<dbReference type="Gene3D" id="3.30.750.24">
    <property type="entry name" value="STAS domain"/>
    <property type="match status" value="1"/>
</dbReference>
<accession>A0A0C2D6B9</accession>
<keyword evidence="1" id="KW-0597">Phosphoprotein</keyword>
<comment type="caution">
    <text evidence="4">The sequence shown here is derived from an EMBL/GenBank/DDBJ whole genome shotgun (WGS) entry which is preliminary data.</text>
</comment>
<proteinExistence type="predicted"/>
<evidence type="ECO:0000259" key="3">
    <source>
        <dbReference type="PROSITE" id="PS50801"/>
    </source>
</evidence>
<dbReference type="SUPFAM" id="SSF52091">
    <property type="entry name" value="SpoIIaa-like"/>
    <property type="match status" value="1"/>
</dbReference>
<keyword evidence="2" id="KW-0175">Coiled coil</keyword>